<dbReference type="EMBL" id="LLXI01000137">
    <property type="protein sequence ID" value="PKY41205.1"/>
    <property type="molecule type" value="Genomic_DNA"/>
</dbReference>
<dbReference type="VEuPathDB" id="FungiDB:RhiirA1_475725"/>
<gene>
    <name evidence="1" type="ORF">RhiirA4_416470</name>
</gene>
<evidence type="ECO:0000313" key="2">
    <source>
        <dbReference type="Proteomes" id="UP000234323"/>
    </source>
</evidence>
<evidence type="ECO:0000313" key="1">
    <source>
        <dbReference type="EMBL" id="PKY41205.1"/>
    </source>
</evidence>
<dbReference type="Proteomes" id="UP000234323">
    <property type="component" value="Unassembled WGS sequence"/>
</dbReference>
<dbReference type="VEuPathDB" id="FungiDB:RhiirFUN_011199"/>
<sequence>MDSTYSKSISSSTSYSTYIDRFVSTYKEVSKLGRCLGAKYYRYCLCIPVSYIEHLVHRNISTIARNDTPRSQHNTIIPCEGCNQHFSYYVGDLRPKCILQIKHQDLLLIDVLSNKKKQELTAVSNRNVNSFHLLKYSHPHYRILAYNDFLYQQRKIPPCIDRPIAPPQLNRPTFSNDIIISQLLEDDTIVKELQDIARTLNPFPILDFYTDGSYNLDSSSNEHPMGYGWTTSNLDDINITYSVKAHSGDPFNDIADALAKVGRLILTPTVIKHNNLPNCSLTLDWNKEIPLDKDVRKCIGTILNYSCLDTHFNELEGRVIEDSTKDNLIDWSLSSKWFNFNGRNDSTSASHTKDTKWKIRCSTLTLPTLDILNRRYPLIMKDTTNCLFCHDTPEINNHLWTCPDTRSLIVDCFITLGNILIDLLRNHADKLSLVITDSVKFSPTFRWAYRNEEIHPVALLLLKSYITNDLVGIFRSHFNTSKTILRLLLPFMHTCSISFKSVIWQARNSKWKNLRSELGLSKASFKTYYKDFKHLGASNNDDIQQEDHSNRRARGSTYVNPFNDYRNFKLQKDFLFILFTSSNFLHSGPFFKHVECNNYINYPSHDHRLTSSIYNV</sequence>
<organism evidence="1 2">
    <name type="scientific">Rhizophagus irregularis</name>
    <dbReference type="NCBI Taxonomy" id="588596"/>
    <lineage>
        <taxon>Eukaryota</taxon>
        <taxon>Fungi</taxon>
        <taxon>Fungi incertae sedis</taxon>
        <taxon>Mucoromycota</taxon>
        <taxon>Glomeromycotina</taxon>
        <taxon>Glomeromycetes</taxon>
        <taxon>Glomerales</taxon>
        <taxon>Glomeraceae</taxon>
        <taxon>Rhizophagus</taxon>
    </lineage>
</organism>
<name>A0A2I1G3J1_9GLOM</name>
<proteinExistence type="predicted"/>
<reference evidence="1 2" key="1">
    <citation type="submission" date="2015-10" db="EMBL/GenBank/DDBJ databases">
        <title>Genome analyses suggest a sexual origin of heterokaryosis in a supposedly ancient asexual fungus.</title>
        <authorList>
            <person name="Ropars J."/>
            <person name="Sedzielewska K."/>
            <person name="Noel J."/>
            <person name="Charron P."/>
            <person name="Farinelli L."/>
            <person name="Marton T."/>
            <person name="Kruger M."/>
            <person name="Pelin A."/>
            <person name="Brachmann A."/>
            <person name="Corradi N."/>
        </authorList>
    </citation>
    <scope>NUCLEOTIDE SEQUENCE [LARGE SCALE GENOMIC DNA]</scope>
    <source>
        <strain evidence="1 2">A4</strain>
    </source>
</reference>
<dbReference type="VEuPathDB" id="FungiDB:FUN_000055"/>
<accession>A0A2I1G3J1</accession>
<keyword evidence="2" id="KW-1185">Reference proteome</keyword>
<dbReference type="VEuPathDB" id="FungiDB:RhiirFUN_024151"/>
<protein>
    <recommendedName>
        <fullName evidence="3">RNase H type-1 domain-containing protein</fullName>
    </recommendedName>
</protein>
<comment type="caution">
    <text evidence="1">The sequence shown here is derived from an EMBL/GenBank/DDBJ whole genome shotgun (WGS) entry which is preliminary data.</text>
</comment>
<dbReference type="VEuPathDB" id="FungiDB:FUN_023739"/>
<evidence type="ECO:0008006" key="3">
    <source>
        <dbReference type="Google" id="ProtNLM"/>
    </source>
</evidence>
<dbReference type="AlphaFoldDB" id="A0A2I1G3J1"/>